<feature type="compositionally biased region" description="Low complexity" evidence="1">
    <location>
        <begin position="114"/>
        <end position="124"/>
    </location>
</feature>
<dbReference type="EMBL" id="JAULSO010000004">
    <property type="protein sequence ID" value="KAK3683721.1"/>
    <property type="molecule type" value="Genomic_DNA"/>
</dbReference>
<protein>
    <recommendedName>
        <fullName evidence="4">Myb-like domain-containing protein</fullName>
    </recommendedName>
</protein>
<name>A0AAE0X2W5_9PEZI</name>
<feature type="compositionally biased region" description="Basic residues" evidence="1">
    <location>
        <begin position="166"/>
        <end position="179"/>
    </location>
</feature>
<organism evidence="2 3">
    <name type="scientific">Podospora appendiculata</name>
    <dbReference type="NCBI Taxonomy" id="314037"/>
    <lineage>
        <taxon>Eukaryota</taxon>
        <taxon>Fungi</taxon>
        <taxon>Dikarya</taxon>
        <taxon>Ascomycota</taxon>
        <taxon>Pezizomycotina</taxon>
        <taxon>Sordariomycetes</taxon>
        <taxon>Sordariomycetidae</taxon>
        <taxon>Sordariales</taxon>
        <taxon>Podosporaceae</taxon>
        <taxon>Podospora</taxon>
    </lineage>
</organism>
<reference evidence="2" key="1">
    <citation type="journal article" date="2023" name="Mol. Phylogenet. Evol.">
        <title>Genome-scale phylogeny and comparative genomics of the fungal order Sordariales.</title>
        <authorList>
            <person name="Hensen N."/>
            <person name="Bonometti L."/>
            <person name="Westerberg I."/>
            <person name="Brannstrom I.O."/>
            <person name="Guillou S."/>
            <person name="Cros-Aarteil S."/>
            <person name="Calhoun S."/>
            <person name="Haridas S."/>
            <person name="Kuo A."/>
            <person name="Mondo S."/>
            <person name="Pangilinan J."/>
            <person name="Riley R."/>
            <person name="LaButti K."/>
            <person name="Andreopoulos B."/>
            <person name="Lipzen A."/>
            <person name="Chen C."/>
            <person name="Yan M."/>
            <person name="Daum C."/>
            <person name="Ng V."/>
            <person name="Clum A."/>
            <person name="Steindorff A."/>
            <person name="Ohm R.A."/>
            <person name="Martin F."/>
            <person name="Silar P."/>
            <person name="Natvig D.O."/>
            <person name="Lalanne C."/>
            <person name="Gautier V."/>
            <person name="Ament-Velasquez S.L."/>
            <person name="Kruys A."/>
            <person name="Hutchinson M.I."/>
            <person name="Powell A.J."/>
            <person name="Barry K."/>
            <person name="Miller A.N."/>
            <person name="Grigoriev I.V."/>
            <person name="Debuchy R."/>
            <person name="Gladieux P."/>
            <person name="Hiltunen Thoren M."/>
            <person name="Johannesson H."/>
        </authorList>
    </citation>
    <scope>NUCLEOTIDE SEQUENCE</scope>
    <source>
        <strain evidence="2">CBS 314.62</strain>
    </source>
</reference>
<evidence type="ECO:0000313" key="2">
    <source>
        <dbReference type="EMBL" id="KAK3683721.1"/>
    </source>
</evidence>
<sequence>MSQKSPTPTETGESATTMARPVIKGKPMTDSEVKLMVSMFQNLNSRLDVNWEAVANMTGLKDGRSSSARWRQCRKRHDLEYLAEASNAAADAPGDDSGPVTPVKPKAAGRGKKAAAATPVANVAGDNGELAEGDMGAATPAQTPASKKRAANAVSDGADDLEGTPAKKKPAPPRKRGPYKKTLAARQAKEAAEKAAANAVDSIADATSAVDIKDKEQADSEMKQVSDNVETEQPTNGVEMQQETAGNVNQIPSIFGDRKFGNIANM</sequence>
<feature type="region of interest" description="Disordered" evidence="1">
    <location>
        <begin position="1"/>
        <end position="25"/>
    </location>
</feature>
<feature type="region of interest" description="Disordered" evidence="1">
    <location>
        <begin position="86"/>
        <end position="187"/>
    </location>
</feature>
<comment type="caution">
    <text evidence="2">The sequence shown here is derived from an EMBL/GenBank/DDBJ whole genome shotgun (WGS) entry which is preliminary data.</text>
</comment>
<feature type="compositionally biased region" description="Low complexity" evidence="1">
    <location>
        <begin position="86"/>
        <end position="106"/>
    </location>
</feature>
<reference evidence="2" key="2">
    <citation type="submission" date="2023-06" db="EMBL/GenBank/DDBJ databases">
        <authorList>
            <consortium name="Lawrence Berkeley National Laboratory"/>
            <person name="Haridas S."/>
            <person name="Hensen N."/>
            <person name="Bonometti L."/>
            <person name="Westerberg I."/>
            <person name="Brannstrom I.O."/>
            <person name="Guillou S."/>
            <person name="Cros-Aarteil S."/>
            <person name="Calhoun S."/>
            <person name="Kuo A."/>
            <person name="Mondo S."/>
            <person name="Pangilinan J."/>
            <person name="Riley R."/>
            <person name="Labutti K."/>
            <person name="Andreopoulos B."/>
            <person name="Lipzen A."/>
            <person name="Chen C."/>
            <person name="Yanf M."/>
            <person name="Daum C."/>
            <person name="Ng V."/>
            <person name="Clum A."/>
            <person name="Steindorff A."/>
            <person name="Ohm R."/>
            <person name="Martin F."/>
            <person name="Silar P."/>
            <person name="Natvig D."/>
            <person name="Lalanne C."/>
            <person name="Gautier V."/>
            <person name="Ament-Velasquez S.L."/>
            <person name="Kruys A."/>
            <person name="Hutchinson M.I."/>
            <person name="Powell A.J."/>
            <person name="Barry K."/>
            <person name="Miller A.N."/>
            <person name="Grigoriev I.V."/>
            <person name="Debuchy R."/>
            <person name="Gladieux P."/>
            <person name="Thoren M.H."/>
            <person name="Johannesson H."/>
        </authorList>
    </citation>
    <scope>NUCLEOTIDE SEQUENCE</scope>
    <source>
        <strain evidence="2">CBS 314.62</strain>
    </source>
</reference>
<dbReference type="AlphaFoldDB" id="A0AAE0X2W5"/>
<proteinExistence type="predicted"/>
<feature type="compositionally biased region" description="Polar residues" evidence="1">
    <location>
        <begin position="1"/>
        <end position="17"/>
    </location>
</feature>
<feature type="compositionally biased region" description="Polar residues" evidence="1">
    <location>
        <begin position="225"/>
        <end position="252"/>
    </location>
</feature>
<feature type="region of interest" description="Disordered" evidence="1">
    <location>
        <begin position="211"/>
        <end position="266"/>
    </location>
</feature>
<dbReference type="Proteomes" id="UP001270362">
    <property type="component" value="Unassembled WGS sequence"/>
</dbReference>
<evidence type="ECO:0000313" key="3">
    <source>
        <dbReference type="Proteomes" id="UP001270362"/>
    </source>
</evidence>
<gene>
    <name evidence="2" type="ORF">B0T22DRAFT_483543</name>
</gene>
<accession>A0AAE0X2W5</accession>
<evidence type="ECO:0008006" key="4">
    <source>
        <dbReference type="Google" id="ProtNLM"/>
    </source>
</evidence>
<evidence type="ECO:0000256" key="1">
    <source>
        <dbReference type="SAM" id="MobiDB-lite"/>
    </source>
</evidence>
<keyword evidence="3" id="KW-1185">Reference proteome</keyword>
<feature type="compositionally biased region" description="Basic and acidic residues" evidence="1">
    <location>
        <begin position="211"/>
        <end position="224"/>
    </location>
</feature>